<evidence type="ECO:0000256" key="8">
    <source>
        <dbReference type="ARBA" id="ARBA00023136"/>
    </source>
</evidence>
<evidence type="ECO:0000256" key="1">
    <source>
        <dbReference type="ARBA" id="ARBA00002689"/>
    </source>
</evidence>
<gene>
    <name evidence="12" type="ORF">GJ744_001346</name>
</gene>
<reference evidence="12" key="1">
    <citation type="submission" date="2020-02" db="EMBL/GenBank/DDBJ databases">
        <authorList>
            <person name="Palmer J.M."/>
        </authorList>
    </citation>
    <scope>NUCLEOTIDE SEQUENCE</scope>
    <source>
        <strain evidence="12">EPUS1.4</strain>
        <tissue evidence="12">Thallus</tissue>
    </source>
</reference>
<dbReference type="GO" id="GO:0061617">
    <property type="term" value="C:MICOS complex"/>
    <property type="evidence" value="ECO:0007669"/>
    <property type="project" value="UniProtKB-UniRule"/>
</dbReference>
<proteinExistence type="inferred from homology"/>
<comment type="caution">
    <text evidence="12">The sequence shown here is derived from an EMBL/GenBank/DDBJ whole genome shotgun (WGS) entry which is preliminary data.</text>
</comment>
<dbReference type="GO" id="GO:0044284">
    <property type="term" value="C:mitochondrial crista junction"/>
    <property type="evidence" value="ECO:0007669"/>
    <property type="project" value="InterPro"/>
</dbReference>
<keyword evidence="11" id="KW-0999">Mitochondrion inner membrane</keyword>
<keyword evidence="13" id="KW-1185">Reference proteome</keyword>
<organism evidence="12 13">
    <name type="scientific">Endocarpon pusillum</name>
    <dbReference type="NCBI Taxonomy" id="364733"/>
    <lineage>
        <taxon>Eukaryota</taxon>
        <taxon>Fungi</taxon>
        <taxon>Dikarya</taxon>
        <taxon>Ascomycota</taxon>
        <taxon>Pezizomycotina</taxon>
        <taxon>Eurotiomycetes</taxon>
        <taxon>Chaetothyriomycetidae</taxon>
        <taxon>Verrucariales</taxon>
        <taxon>Verrucariaceae</taxon>
        <taxon>Endocarpon</taxon>
    </lineage>
</organism>
<sequence length="128" mass="15003">MGFTTGFLGGLTLTYSLLYLSLYLHRTNRTHQHTLLSQQSLLLNSLLEPPPSSLSSTSRTRRTRIDPETLEVEERWKKNSLVETLKDRWNGEVEGMVRRVAATDWRAVRERWEKRGLNLWRNMTTTKD</sequence>
<evidence type="ECO:0000256" key="10">
    <source>
        <dbReference type="ARBA" id="ARBA00032985"/>
    </source>
</evidence>
<dbReference type="InterPro" id="IPR031463">
    <property type="entry name" value="Mic12"/>
</dbReference>
<keyword evidence="7 11" id="KW-0496">Mitochondrion</keyword>
<protein>
    <recommendedName>
        <fullName evidence="4 11">MICOS complex subunit MIC12</fullName>
    </recommendedName>
    <alternativeName>
        <fullName evidence="10 11">Altered inheritance of mitochondria protein 5, mitochondrial</fullName>
    </alternativeName>
    <alternativeName>
        <fullName evidence="9 11">Found in mitochondrial proteome protein 51</fullName>
    </alternativeName>
</protein>
<comment type="function">
    <text evidence="1 11">Component of the MICOS complex, a large protein complex of the mitochondrial inner membrane that plays crucial roles in the maintenance of crista junctions, inner membrane architecture, and formation of contact sites to the outer membrane.</text>
</comment>
<name>A0A8H7EA72_9EURO</name>
<evidence type="ECO:0000256" key="5">
    <source>
        <dbReference type="ARBA" id="ARBA00022692"/>
    </source>
</evidence>
<evidence type="ECO:0000256" key="11">
    <source>
        <dbReference type="RuleBase" id="RU363010"/>
    </source>
</evidence>
<comment type="similarity">
    <text evidence="3 11">Belongs to the MICOS complex subunit Mic12 family.</text>
</comment>
<evidence type="ECO:0000313" key="12">
    <source>
        <dbReference type="EMBL" id="KAF7512411.1"/>
    </source>
</evidence>
<keyword evidence="8 11" id="KW-0472">Membrane</keyword>
<dbReference type="Pfam" id="PF17050">
    <property type="entry name" value="AIM5"/>
    <property type="match status" value="1"/>
</dbReference>
<feature type="transmembrane region" description="Helical" evidence="11">
    <location>
        <begin position="6"/>
        <end position="24"/>
    </location>
</feature>
<keyword evidence="6 11" id="KW-1133">Transmembrane helix</keyword>
<dbReference type="GO" id="GO:0042407">
    <property type="term" value="P:cristae formation"/>
    <property type="evidence" value="ECO:0007669"/>
    <property type="project" value="InterPro"/>
</dbReference>
<evidence type="ECO:0000256" key="3">
    <source>
        <dbReference type="ARBA" id="ARBA00009188"/>
    </source>
</evidence>
<dbReference type="AlphaFoldDB" id="A0A8H7EA72"/>
<dbReference type="EMBL" id="JAACFV010000012">
    <property type="protein sequence ID" value="KAF7512411.1"/>
    <property type="molecule type" value="Genomic_DNA"/>
</dbReference>
<dbReference type="Proteomes" id="UP000606974">
    <property type="component" value="Unassembled WGS sequence"/>
</dbReference>
<comment type="subunit">
    <text evidence="11">Component of the mitochondrial contact site and cristae organizing system (MICOS) complex.</text>
</comment>
<comment type="subcellular location">
    <subcellularLocation>
        <location evidence="2">Membrane</location>
    </subcellularLocation>
    <subcellularLocation>
        <location evidence="11">Mitochondrion inner membrane</location>
        <topology evidence="11">Single-pass membrane protein</topology>
    </subcellularLocation>
</comment>
<evidence type="ECO:0000256" key="4">
    <source>
        <dbReference type="ARBA" id="ARBA00018170"/>
    </source>
</evidence>
<evidence type="ECO:0000313" key="13">
    <source>
        <dbReference type="Proteomes" id="UP000606974"/>
    </source>
</evidence>
<evidence type="ECO:0000256" key="6">
    <source>
        <dbReference type="ARBA" id="ARBA00022989"/>
    </source>
</evidence>
<dbReference type="OrthoDB" id="4037694at2759"/>
<accession>A0A8H7EA72</accession>
<evidence type="ECO:0000256" key="2">
    <source>
        <dbReference type="ARBA" id="ARBA00004370"/>
    </source>
</evidence>
<evidence type="ECO:0000256" key="9">
    <source>
        <dbReference type="ARBA" id="ARBA00032159"/>
    </source>
</evidence>
<evidence type="ECO:0000256" key="7">
    <source>
        <dbReference type="ARBA" id="ARBA00023128"/>
    </source>
</evidence>
<keyword evidence="5 11" id="KW-0812">Transmembrane</keyword>